<dbReference type="InterPro" id="IPR029058">
    <property type="entry name" value="AB_hydrolase_fold"/>
</dbReference>
<dbReference type="PANTHER" id="PTHR16138:SF7">
    <property type="entry name" value="PALMITOYL-PROTEIN THIOESTERASE ABHD10, MITOCHONDRIAL"/>
    <property type="match status" value="1"/>
</dbReference>
<proteinExistence type="predicted"/>
<dbReference type="Pfam" id="PF12146">
    <property type="entry name" value="Hydrolase_4"/>
    <property type="match status" value="1"/>
</dbReference>
<name>A0ABU9DBI5_9PROT</name>
<evidence type="ECO:0000256" key="1">
    <source>
        <dbReference type="ARBA" id="ARBA00022801"/>
    </source>
</evidence>
<dbReference type="Gene3D" id="3.40.50.1820">
    <property type="entry name" value="alpha/beta hydrolase"/>
    <property type="match status" value="1"/>
</dbReference>
<dbReference type="GO" id="GO:0016787">
    <property type="term" value="F:hydrolase activity"/>
    <property type="evidence" value="ECO:0007669"/>
    <property type="project" value="UniProtKB-KW"/>
</dbReference>
<protein>
    <submittedName>
        <fullName evidence="3">Alpha/beta fold hydrolase</fullName>
    </submittedName>
</protein>
<feature type="domain" description="Serine aminopeptidase S33" evidence="2">
    <location>
        <begin position="48"/>
        <end position="139"/>
    </location>
</feature>
<dbReference type="InterPro" id="IPR022742">
    <property type="entry name" value="Hydrolase_4"/>
</dbReference>
<dbReference type="SUPFAM" id="SSF53474">
    <property type="entry name" value="alpha/beta-Hydrolases"/>
    <property type="match status" value="1"/>
</dbReference>
<organism evidence="3 4">
    <name type="scientific">Thermithiobacillus plumbiphilus</name>
    <dbReference type="NCBI Taxonomy" id="1729899"/>
    <lineage>
        <taxon>Bacteria</taxon>
        <taxon>Pseudomonadati</taxon>
        <taxon>Pseudomonadota</taxon>
        <taxon>Acidithiobacillia</taxon>
        <taxon>Acidithiobacillales</taxon>
        <taxon>Thermithiobacillaceae</taxon>
        <taxon>Thermithiobacillus</taxon>
    </lineage>
</organism>
<dbReference type="RefSeq" id="WP_341371805.1">
    <property type="nucleotide sequence ID" value="NZ_JBBPCO010000015.1"/>
</dbReference>
<evidence type="ECO:0000313" key="3">
    <source>
        <dbReference type="EMBL" id="MEK8090749.1"/>
    </source>
</evidence>
<reference evidence="3 4" key="1">
    <citation type="submission" date="2024-04" db="EMBL/GenBank/DDBJ databases">
        <authorList>
            <person name="Abashina T."/>
            <person name="Shaikin A."/>
        </authorList>
    </citation>
    <scope>NUCLEOTIDE SEQUENCE [LARGE SCALE GENOMIC DNA]</scope>
    <source>
        <strain evidence="3 4">AAFK</strain>
    </source>
</reference>
<sequence>MPSGPERPFTLLHASGERLAGLIHETAGQPVGIYVPGFNATLDGHKAQLLAQTAQHRGRSWIRYDPRGVGRSDGRFAAQTLSRGLADLHLLLRFIAPRPAVLVGSSMGGWLSVLAASRWPARIHALLLIAPAFNFIQDLYVGLPEAERQAWADTGTRRFADHYGGTDYQLDFTLVQDAWRHDVLRWPPTLSCPVHILHGAADEIVPPSRSMRFVKSRSSPHVLLDILPGVGHRLSGADAALLGALDACWPEEDLMHV</sequence>
<accession>A0ABU9DBI5</accession>
<dbReference type="EMBL" id="JBBPCO010000015">
    <property type="protein sequence ID" value="MEK8090749.1"/>
    <property type="molecule type" value="Genomic_DNA"/>
</dbReference>
<gene>
    <name evidence="3" type="ORF">WOB96_13405</name>
</gene>
<dbReference type="PANTHER" id="PTHR16138">
    <property type="entry name" value="MYCOPHENOLIC ACID ACYL-GLUCURONIDE ESTERASE, MITOCHONDRIAL"/>
    <property type="match status" value="1"/>
</dbReference>
<keyword evidence="4" id="KW-1185">Reference proteome</keyword>
<comment type="caution">
    <text evidence="3">The sequence shown here is derived from an EMBL/GenBank/DDBJ whole genome shotgun (WGS) entry which is preliminary data.</text>
</comment>
<keyword evidence="1 3" id="KW-0378">Hydrolase</keyword>
<evidence type="ECO:0000259" key="2">
    <source>
        <dbReference type="Pfam" id="PF12146"/>
    </source>
</evidence>
<dbReference type="Proteomes" id="UP001446205">
    <property type="component" value="Unassembled WGS sequence"/>
</dbReference>
<dbReference type="InterPro" id="IPR052382">
    <property type="entry name" value="ABHD10_acyl-thioesterase"/>
</dbReference>
<evidence type="ECO:0000313" key="4">
    <source>
        <dbReference type="Proteomes" id="UP001446205"/>
    </source>
</evidence>